<keyword evidence="2" id="KW-0645">Protease</keyword>
<evidence type="ECO:0000313" key="7">
    <source>
        <dbReference type="Proteomes" id="UP001608902"/>
    </source>
</evidence>
<evidence type="ECO:0000256" key="2">
    <source>
        <dbReference type="ARBA" id="ARBA00022670"/>
    </source>
</evidence>
<dbReference type="AlphaFoldDB" id="A0ABD6EB49"/>
<dbReference type="InterPro" id="IPR029058">
    <property type="entry name" value="AB_hydrolase_fold"/>
</dbReference>
<keyword evidence="3" id="KW-0732">Signal</keyword>
<name>A0ABD6EB49_9BILA</name>
<comment type="similarity">
    <text evidence="1">Belongs to the peptidase S28 family.</text>
</comment>
<dbReference type="GO" id="GO:0008233">
    <property type="term" value="F:peptidase activity"/>
    <property type="evidence" value="ECO:0007669"/>
    <property type="project" value="UniProtKB-KW"/>
</dbReference>
<dbReference type="GO" id="GO:0006508">
    <property type="term" value="P:proteolysis"/>
    <property type="evidence" value="ECO:0007669"/>
    <property type="project" value="UniProtKB-KW"/>
</dbReference>
<keyword evidence="7" id="KW-1185">Reference proteome</keyword>
<dbReference type="PANTHER" id="PTHR11010">
    <property type="entry name" value="PROTEASE S28 PRO-X CARBOXYPEPTIDASE-RELATED"/>
    <property type="match status" value="1"/>
</dbReference>
<evidence type="ECO:0000256" key="5">
    <source>
        <dbReference type="ARBA" id="ARBA00023180"/>
    </source>
</evidence>
<dbReference type="Pfam" id="PF05577">
    <property type="entry name" value="Peptidase_S28"/>
    <property type="match status" value="1"/>
</dbReference>
<reference evidence="6 7" key="1">
    <citation type="submission" date="2024-08" db="EMBL/GenBank/DDBJ databases">
        <title>Gnathostoma spinigerum genome.</title>
        <authorList>
            <person name="Gonzalez-Bertolin B."/>
            <person name="Monzon S."/>
            <person name="Zaballos A."/>
            <person name="Jimenez P."/>
            <person name="Dekumyoy P."/>
            <person name="Varona S."/>
            <person name="Cuesta I."/>
            <person name="Sumanam S."/>
            <person name="Adisakwattana P."/>
            <person name="Gasser R.B."/>
            <person name="Hernandez-Gonzalez A."/>
            <person name="Young N.D."/>
            <person name="Perteguer M.J."/>
        </authorList>
    </citation>
    <scope>NUCLEOTIDE SEQUENCE [LARGE SCALE GENOMIC DNA]</scope>
    <source>
        <strain evidence="6">AL3</strain>
        <tissue evidence="6">Liver</tissue>
    </source>
</reference>
<evidence type="ECO:0000313" key="6">
    <source>
        <dbReference type="EMBL" id="MFH4977273.1"/>
    </source>
</evidence>
<dbReference type="Proteomes" id="UP001608902">
    <property type="component" value="Unassembled WGS sequence"/>
</dbReference>
<comment type="caution">
    <text evidence="6">The sequence shown here is derived from an EMBL/GenBank/DDBJ whole genome shotgun (WGS) entry which is preliminary data.</text>
</comment>
<evidence type="ECO:0000256" key="3">
    <source>
        <dbReference type="ARBA" id="ARBA00022729"/>
    </source>
</evidence>
<dbReference type="EMBL" id="JBGFUD010002183">
    <property type="protein sequence ID" value="MFH4977273.1"/>
    <property type="molecule type" value="Genomic_DNA"/>
</dbReference>
<evidence type="ECO:0000256" key="4">
    <source>
        <dbReference type="ARBA" id="ARBA00022801"/>
    </source>
</evidence>
<sequence length="131" mass="15072">MVLPICGDGPPKDFFWMDCPVTIETTKEYCSKTYGKIGYNTSLLRPYWAIKEYGHDFASASNIIFSNGEFDPWSGGGWYPPKDYKGQLVNLIVKDGAHHYDLRGSHPKDTESVKQVRRIEEKYMKQWMGIP</sequence>
<protein>
    <submittedName>
        <fullName evidence="6">Uncharacterized protein</fullName>
    </submittedName>
</protein>
<evidence type="ECO:0000256" key="1">
    <source>
        <dbReference type="ARBA" id="ARBA00011079"/>
    </source>
</evidence>
<keyword evidence="5" id="KW-0325">Glycoprotein</keyword>
<accession>A0ABD6EB49</accession>
<dbReference type="InterPro" id="IPR008758">
    <property type="entry name" value="Peptidase_S28"/>
</dbReference>
<gene>
    <name evidence="6" type="ORF">AB6A40_003982</name>
</gene>
<dbReference type="PANTHER" id="PTHR11010:SF38">
    <property type="entry name" value="LYSOSOMAL PRO-X CARBOXYPEPTIDASE"/>
    <property type="match status" value="1"/>
</dbReference>
<proteinExistence type="inferred from homology"/>
<keyword evidence="4" id="KW-0378">Hydrolase</keyword>
<dbReference type="Gene3D" id="3.40.50.1820">
    <property type="entry name" value="alpha/beta hydrolase"/>
    <property type="match status" value="1"/>
</dbReference>
<organism evidence="6 7">
    <name type="scientific">Gnathostoma spinigerum</name>
    <dbReference type="NCBI Taxonomy" id="75299"/>
    <lineage>
        <taxon>Eukaryota</taxon>
        <taxon>Metazoa</taxon>
        <taxon>Ecdysozoa</taxon>
        <taxon>Nematoda</taxon>
        <taxon>Chromadorea</taxon>
        <taxon>Rhabditida</taxon>
        <taxon>Spirurina</taxon>
        <taxon>Gnathostomatomorpha</taxon>
        <taxon>Gnathostomatoidea</taxon>
        <taxon>Gnathostomatidae</taxon>
        <taxon>Gnathostoma</taxon>
    </lineage>
</organism>